<protein>
    <submittedName>
        <fullName evidence="1">Uncharacterized protein</fullName>
    </submittedName>
</protein>
<organism evidence="1 2">
    <name type="scientific">Sulfurirhabdus autotrophica</name>
    <dbReference type="NCBI Taxonomy" id="1706046"/>
    <lineage>
        <taxon>Bacteria</taxon>
        <taxon>Pseudomonadati</taxon>
        <taxon>Pseudomonadota</taxon>
        <taxon>Betaproteobacteria</taxon>
        <taxon>Nitrosomonadales</taxon>
        <taxon>Sulfuricellaceae</taxon>
        <taxon>Sulfurirhabdus</taxon>
    </lineage>
</organism>
<dbReference type="AlphaFoldDB" id="A0A4R3Y4R1"/>
<dbReference type="Proteomes" id="UP000295367">
    <property type="component" value="Unassembled WGS sequence"/>
</dbReference>
<proteinExistence type="predicted"/>
<sequence length="471" mass="52596">MKGDFTRDTFDAAKHFSRVLMQQGRVQVDADWNEQTSILLHYLHTLAKDILGPYAGPANAMGFDLITKDNIAKIDAMEPDPVRREALRKKVEEGDAAIGTGRYYVQGVLVENLQAILYTEQTGYLYFPEEIKLENLKNKALLAYLDVWERHITYVEDDHIREVALGGPDTCTRAQVVWQVKALLRPENFDQAFDCQSLDTLLSRQLPKLRARALQEKPVTDLCVISPESRYRGAENQLYRVEVHRGGFATDNPATSATFKWSRENGSVTFPILTLSDTTATLENLGRDNCLGLKQGDWVEAIDDNVVMGGQSGPLAQVESVDRDTLTVTLKWAVSHGPTYVETDSLTSHPLLRRWDHQGDPDLGGALEINDQDNSNAGLGIGWINLEDGVQIWFSKEGGEYRTGDYWLIPARVATGDVEWPKEPGANSLPVAIEPHGPRHYYAPLFLELGEGQPGRDCRCEINSLQCIPSS</sequence>
<evidence type="ECO:0000313" key="2">
    <source>
        <dbReference type="Proteomes" id="UP000295367"/>
    </source>
</evidence>
<dbReference type="Pfam" id="PF20129">
    <property type="entry name" value="DUF6519"/>
    <property type="match status" value="2"/>
</dbReference>
<name>A0A4R3Y4R1_9PROT</name>
<dbReference type="RefSeq" id="WP_124948157.1">
    <property type="nucleotide sequence ID" value="NZ_SMCO01000006.1"/>
</dbReference>
<gene>
    <name evidence="1" type="ORF">EDC63_106101</name>
</gene>
<dbReference type="EMBL" id="SMCO01000006">
    <property type="protein sequence ID" value="TCV86740.1"/>
    <property type="molecule type" value="Genomic_DNA"/>
</dbReference>
<evidence type="ECO:0000313" key="1">
    <source>
        <dbReference type="EMBL" id="TCV86740.1"/>
    </source>
</evidence>
<comment type="caution">
    <text evidence="1">The sequence shown here is derived from an EMBL/GenBank/DDBJ whole genome shotgun (WGS) entry which is preliminary data.</text>
</comment>
<keyword evidence="2" id="KW-1185">Reference proteome</keyword>
<dbReference type="OrthoDB" id="134981at2"/>
<reference evidence="1 2" key="1">
    <citation type="submission" date="2019-03" db="EMBL/GenBank/DDBJ databases">
        <title>Genomic Encyclopedia of Type Strains, Phase IV (KMG-IV): sequencing the most valuable type-strain genomes for metagenomic binning, comparative biology and taxonomic classification.</title>
        <authorList>
            <person name="Goeker M."/>
        </authorList>
    </citation>
    <scope>NUCLEOTIDE SEQUENCE [LARGE SCALE GENOMIC DNA]</scope>
    <source>
        <strain evidence="1 2">DSM 100309</strain>
    </source>
</reference>
<dbReference type="InterPro" id="IPR045392">
    <property type="entry name" value="DUF6519"/>
</dbReference>
<accession>A0A4R3Y4R1</accession>